<comment type="caution">
    <text evidence="1">The sequence shown here is derived from an EMBL/GenBank/DDBJ whole genome shotgun (WGS) entry which is preliminary data.</text>
</comment>
<protein>
    <submittedName>
        <fullName evidence="1">Uncharacterized protein</fullName>
    </submittedName>
</protein>
<organism evidence="1 2">
    <name type="scientific">Aphis craccivora</name>
    <name type="common">Cowpea aphid</name>
    <dbReference type="NCBI Taxonomy" id="307492"/>
    <lineage>
        <taxon>Eukaryota</taxon>
        <taxon>Metazoa</taxon>
        <taxon>Ecdysozoa</taxon>
        <taxon>Arthropoda</taxon>
        <taxon>Hexapoda</taxon>
        <taxon>Insecta</taxon>
        <taxon>Pterygota</taxon>
        <taxon>Neoptera</taxon>
        <taxon>Paraneoptera</taxon>
        <taxon>Hemiptera</taxon>
        <taxon>Sternorrhyncha</taxon>
        <taxon>Aphidomorpha</taxon>
        <taxon>Aphidoidea</taxon>
        <taxon>Aphididae</taxon>
        <taxon>Aphidini</taxon>
        <taxon>Aphis</taxon>
        <taxon>Aphis</taxon>
    </lineage>
</organism>
<proteinExistence type="predicted"/>
<evidence type="ECO:0000313" key="1">
    <source>
        <dbReference type="EMBL" id="KAF0766875.1"/>
    </source>
</evidence>
<accession>A0A6G0Z7W1</accession>
<evidence type="ECO:0000313" key="2">
    <source>
        <dbReference type="Proteomes" id="UP000478052"/>
    </source>
</evidence>
<dbReference type="AlphaFoldDB" id="A0A6G0Z7W1"/>
<reference evidence="1 2" key="1">
    <citation type="submission" date="2019-08" db="EMBL/GenBank/DDBJ databases">
        <title>Whole genome of Aphis craccivora.</title>
        <authorList>
            <person name="Voronova N.V."/>
            <person name="Shulinski R.S."/>
            <person name="Bandarenka Y.V."/>
            <person name="Zhorov D.G."/>
            <person name="Warner D."/>
        </authorList>
    </citation>
    <scope>NUCLEOTIDE SEQUENCE [LARGE SCALE GENOMIC DNA]</scope>
    <source>
        <strain evidence="1">180601</strain>
        <tissue evidence="1">Whole Body</tissue>
    </source>
</reference>
<name>A0A6G0Z7W1_APHCR</name>
<gene>
    <name evidence="1" type="ORF">FWK35_00003803</name>
</gene>
<dbReference type="EMBL" id="VUJU01001086">
    <property type="protein sequence ID" value="KAF0766875.1"/>
    <property type="molecule type" value="Genomic_DNA"/>
</dbReference>
<dbReference type="Proteomes" id="UP000478052">
    <property type="component" value="Unassembled WGS sequence"/>
</dbReference>
<keyword evidence="2" id="KW-1185">Reference proteome</keyword>
<sequence>MHLFGALERSIFELPNSFQKRRKKPPKK</sequence>